<evidence type="ECO:0000313" key="2">
    <source>
        <dbReference type="Proteomes" id="UP000050349"/>
    </source>
</evidence>
<evidence type="ECO:0000313" key="1">
    <source>
        <dbReference type="EMBL" id="KPU61972.1"/>
    </source>
</evidence>
<proteinExistence type="predicted"/>
<name>A0A0P8X782_PSEFL</name>
<dbReference type="EMBL" id="LJXB01000040">
    <property type="protein sequence ID" value="KPU61972.1"/>
    <property type="molecule type" value="Genomic_DNA"/>
</dbReference>
<organism evidence="1 2">
    <name type="scientific">Pseudomonas fluorescens</name>
    <dbReference type="NCBI Taxonomy" id="294"/>
    <lineage>
        <taxon>Bacteria</taxon>
        <taxon>Pseudomonadati</taxon>
        <taxon>Pseudomonadota</taxon>
        <taxon>Gammaproteobacteria</taxon>
        <taxon>Pseudomonadales</taxon>
        <taxon>Pseudomonadaceae</taxon>
        <taxon>Pseudomonas</taxon>
    </lineage>
</organism>
<reference evidence="1 2" key="1">
    <citation type="submission" date="2015-09" db="EMBL/GenBank/DDBJ databases">
        <authorList>
            <person name="Jackson K.R."/>
            <person name="Lunt B.L."/>
            <person name="Fisher J.N.B."/>
            <person name="Gardner A.V."/>
            <person name="Bailey M.E."/>
            <person name="Deus L.M."/>
            <person name="Earl A.S."/>
            <person name="Gibby P.D."/>
            <person name="Hartmann K.A."/>
            <person name="Liu J.E."/>
            <person name="Manci A.M."/>
            <person name="Nielsen D.A."/>
            <person name="Solomon M.B."/>
            <person name="Breakwell D.P."/>
            <person name="Burnett S.H."/>
            <person name="Grose J.H."/>
        </authorList>
    </citation>
    <scope>NUCLEOTIDE SEQUENCE [LARGE SCALE GENOMIC DNA]</scope>
    <source>
        <strain evidence="1 2">S613</strain>
    </source>
</reference>
<accession>A0A0P8X782</accession>
<dbReference type="Proteomes" id="UP000050349">
    <property type="component" value="Unassembled WGS sequence"/>
</dbReference>
<dbReference type="AlphaFoldDB" id="A0A0P8X782"/>
<dbReference type="PATRIC" id="fig|294.162.peg.255"/>
<comment type="caution">
    <text evidence="1">The sequence shown here is derived from an EMBL/GenBank/DDBJ whole genome shotgun (WGS) entry which is preliminary data.</text>
</comment>
<protein>
    <submittedName>
        <fullName evidence="1">Uncharacterized protein</fullName>
    </submittedName>
</protein>
<dbReference type="RefSeq" id="WP_057395809.1">
    <property type="nucleotide sequence ID" value="NZ_LJXB01000040.1"/>
</dbReference>
<gene>
    <name evidence="1" type="ORF">AN403_6054</name>
</gene>
<sequence length="202" mass="22766">MATLNLELSSRRYIYTRSADYSQSRLIFEAVVISGQLNVIEKGLLQRGDVTFTTTPHESLIATLRYVDAWEDKLDGTSEPHSFSLGAILENDVLELLTAVNLDDFQVFLTFDTGFDDKGLAYGYEPNGWEKFWDLKKGDPLKAESFNVVVKAKELPAEEPAFEAVQVPLPTLVSDPKMLRQLREIGWVIVVLGVLILIKITW</sequence>